<evidence type="ECO:0000313" key="4">
    <source>
        <dbReference type="Proteomes" id="UP000315295"/>
    </source>
</evidence>
<evidence type="ECO:0000313" key="3">
    <source>
        <dbReference type="EMBL" id="TQE01059.1"/>
    </source>
</evidence>
<dbReference type="PROSITE" id="PS50891">
    <property type="entry name" value="LOB"/>
    <property type="match status" value="1"/>
</dbReference>
<accession>A0A540MQI9</accession>
<dbReference type="Pfam" id="PF03195">
    <property type="entry name" value="LOB"/>
    <property type="match status" value="1"/>
</dbReference>
<dbReference type="Proteomes" id="UP000315295">
    <property type="component" value="Unassembled WGS sequence"/>
</dbReference>
<dbReference type="PANTHER" id="PTHR31301:SF165">
    <property type="entry name" value="LOB DOMAIN PROTEIN"/>
    <property type="match status" value="1"/>
</dbReference>
<dbReference type="STRING" id="106549.A0A540MQI9"/>
<gene>
    <name evidence="3" type="ORF">C1H46_013336</name>
</gene>
<dbReference type="InterPro" id="IPR004883">
    <property type="entry name" value="LOB"/>
</dbReference>
<dbReference type="AlphaFoldDB" id="A0A540MQI9"/>
<organism evidence="3 4">
    <name type="scientific">Malus baccata</name>
    <name type="common">Siberian crab apple</name>
    <name type="synonym">Pyrus baccata</name>
    <dbReference type="NCBI Taxonomy" id="106549"/>
    <lineage>
        <taxon>Eukaryota</taxon>
        <taxon>Viridiplantae</taxon>
        <taxon>Streptophyta</taxon>
        <taxon>Embryophyta</taxon>
        <taxon>Tracheophyta</taxon>
        <taxon>Spermatophyta</taxon>
        <taxon>Magnoliopsida</taxon>
        <taxon>eudicotyledons</taxon>
        <taxon>Gunneridae</taxon>
        <taxon>Pentapetalae</taxon>
        <taxon>rosids</taxon>
        <taxon>fabids</taxon>
        <taxon>Rosales</taxon>
        <taxon>Rosaceae</taxon>
        <taxon>Amygdaloideae</taxon>
        <taxon>Maleae</taxon>
        <taxon>Malus</taxon>
    </lineage>
</organism>
<evidence type="ECO:0000256" key="1">
    <source>
        <dbReference type="ARBA" id="ARBA00005474"/>
    </source>
</evidence>
<protein>
    <recommendedName>
        <fullName evidence="2">LOB domain-containing protein</fullName>
    </recommendedName>
</protein>
<dbReference type="EMBL" id="VIEB01000203">
    <property type="protein sequence ID" value="TQE01059.1"/>
    <property type="molecule type" value="Genomic_DNA"/>
</dbReference>
<comment type="similarity">
    <text evidence="1">Belongs to the LOB domain-containing protein family.</text>
</comment>
<evidence type="ECO:0000259" key="2">
    <source>
        <dbReference type="PROSITE" id="PS50891"/>
    </source>
</evidence>
<comment type="caution">
    <text evidence="3">The sequence shown here is derived from an EMBL/GenBank/DDBJ whole genome shotgun (WGS) entry which is preliminary data.</text>
</comment>
<proteinExistence type="inferred from homology"/>
<keyword evidence="4" id="KW-1185">Reference proteome</keyword>
<reference evidence="3 4" key="1">
    <citation type="journal article" date="2019" name="G3 (Bethesda)">
        <title>Sequencing of a Wild Apple (Malus baccata) Genome Unravels the Differences Between Cultivated and Wild Apple Species Regarding Disease Resistance and Cold Tolerance.</title>
        <authorList>
            <person name="Chen X."/>
        </authorList>
    </citation>
    <scope>NUCLEOTIDE SEQUENCE [LARGE SCALE GENOMIC DNA]</scope>
    <source>
        <strain evidence="4">cv. Shandingzi</strain>
        <tissue evidence="3">Leaves</tissue>
    </source>
</reference>
<sequence>MSMGSSSSAGELIACRHACAACRHQRKRCEDDCVMAPYFTNKDKDFKAVHKIFGVSNMTKLLKQLDDQNHRGTAVQSFMWEAYIWKQDPVNGPLGMYRKLERENELLRNALNEEQKALALAFAASTMKEEPLALDQENHNNSGNINDDVEGVIPIYGNALNYGYANQSLAIDGSTNGTYTKLLQGQEATEMSQEQQVLGQGRGFHHGAALAKQQARDQQGVVGLDSSAGQFGMVGLMSTLRSQRPMQFEGRPDIGPYMYGQGRGQVVFDPSVGQGQQRALGSAGAAQIGPHFGDFSLLGHTRSAITQTPYSPYHHQQPHHPVHAQRLVTSQGQNHPYFQQYSSLNNCHNYDNVQDGEQFHQGKRKAIKDPKWKEGKLLL</sequence>
<name>A0A540MQI9_MALBA</name>
<feature type="domain" description="LOB" evidence="2">
    <location>
        <begin position="17"/>
        <end position="118"/>
    </location>
</feature>
<dbReference type="PANTHER" id="PTHR31301">
    <property type="entry name" value="LOB DOMAIN-CONTAINING PROTEIN 4-RELATED"/>
    <property type="match status" value="1"/>
</dbReference>